<feature type="transmembrane region" description="Helical" evidence="1">
    <location>
        <begin position="174"/>
        <end position="195"/>
    </location>
</feature>
<protein>
    <recommendedName>
        <fullName evidence="4">Glycosyltransferase RgtA/B/C/D-like domain-containing protein</fullName>
    </recommendedName>
</protein>
<keyword evidence="1" id="KW-0812">Transmembrane</keyword>
<gene>
    <name evidence="2" type="ORF">KDH_16190</name>
</gene>
<dbReference type="EMBL" id="BSRI01000001">
    <property type="protein sequence ID" value="GLV54772.1"/>
    <property type="molecule type" value="Genomic_DNA"/>
</dbReference>
<comment type="caution">
    <text evidence="2">The sequence shown here is derived from an EMBL/GenBank/DDBJ whole genome shotgun (WGS) entry which is preliminary data.</text>
</comment>
<keyword evidence="1" id="KW-1133">Transmembrane helix</keyword>
<feature type="transmembrane region" description="Helical" evidence="1">
    <location>
        <begin position="310"/>
        <end position="332"/>
    </location>
</feature>
<evidence type="ECO:0000313" key="2">
    <source>
        <dbReference type="EMBL" id="GLV54772.1"/>
    </source>
</evidence>
<dbReference type="Proteomes" id="UP001344906">
    <property type="component" value="Unassembled WGS sequence"/>
</dbReference>
<feature type="transmembrane region" description="Helical" evidence="1">
    <location>
        <begin position="104"/>
        <end position="123"/>
    </location>
</feature>
<evidence type="ECO:0000256" key="1">
    <source>
        <dbReference type="SAM" id="Phobius"/>
    </source>
</evidence>
<reference evidence="2 3" key="1">
    <citation type="submission" date="2023-02" db="EMBL/GenBank/DDBJ databases">
        <title>Dictyobacter halimunensis sp. nov., a new member of the class Ktedonobacteria from forest soil in a geothermal area.</title>
        <authorList>
            <person name="Rachmania M.K."/>
            <person name="Ningsih F."/>
            <person name="Sakai Y."/>
            <person name="Yabe S."/>
            <person name="Yokota A."/>
            <person name="Sjamsuridzal W."/>
        </authorList>
    </citation>
    <scope>NUCLEOTIDE SEQUENCE [LARGE SCALE GENOMIC DNA]</scope>
    <source>
        <strain evidence="2 3">S3.2.2.5</strain>
    </source>
</reference>
<evidence type="ECO:0008006" key="4">
    <source>
        <dbReference type="Google" id="ProtNLM"/>
    </source>
</evidence>
<feature type="transmembrane region" description="Helical" evidence="1">
    <location>
        <begin position="375"/>
        <end position="396"/>
    </location>
</feature>
<name>A0ABQ6FNB7_9CHLR</name>
<accession>A0ABQ6FNB7</accession>
<keyword evidence="3" id="KW-1185">Reference proteome</keyword>
<keyword evidence="1" id="KW-0472">Membrane</keyword>
<feature type="transmembrane region" description="Helical" evidence="1">
    <location>
        <begin position="344"/>
        <end position="363"/>
    </location>
</feature>
<sequence>MGLVARHIAYNGEWPIFFFGQPYMGPVEAYLAAPLFHLLGPSLFALRLELLLFFVLFLAGMYALTALLHTPKFGLFICLLFSFGTTDVIGRQLRAVGEYPETEFFAVAICVITIWLALYAYRIEPSRRTNTGRICLYALLGFIIGVSIWVDMLILPFVCMGLFFLLLFCRRECFSWAGVALVCGTLIGLIPLIIYNVSVPFSQNSIAVLLHIHNTGTIGHPSLRQQFIGAFGIGMPSGLGYDASCTQGQFPYFGHTVLSCVVAHLSWSMGYLVLCCIAAALSLITIWKIWRARPGTSLWHPEWTFEQSRQLIIACGRLMVLICAIGTLFLFVTSPAAGSAPGPTARYLTCMLISIPMILWPLWDGLGELLIKLKARAMFSLFVRLAILGLVLFTYVNGTIKLFVHDVPVVQSEYQRQQQTVQSLERLHLNYVYSEYWTCNNLMFLSNEKIICAVVDDHLNDGYNRYPAFLTRVKNASQVAYILPLGTDADKYLFKLANTKNLPAAYRVIRIPGYHIFVPV</sequence>
<feature type="transmembrane region" description="Helical" evidence="1">
    <location>
        <begin position="44"/>
        <end position="64"/>
    </location>
</feature>
<feature type="transmembrane region" description="Helical" evidence="1">
    <location>
        <begin position="73"/>
        <end position="92"/>
    </location>
</feature>
<evidence type="ECO:0000313" key="3">
    <source>
        <dbReference type="Proteomes" id="UP001344906"/>
    </source>
</evidence>
<feature type="transmembrane region" description="Helical" evidence="1">
    <location>
        <begin position="135"/>
        <end position="168"/>
    </location>
</feature>
<organism evidence="2 3">
    <name type="scientific">Dictyobacter halimunensis</name>
    <dbReference type="NCBI Taxonomy" id="3026934"/>
    <lineage>
        <taxon>Bacteria</taxon>
        <taxon>Bacillati</taxon>
        <taxon>Chloroflexota</taxon>
        <taxon>Ktedonobacteria</taxon>
        <taxon>Ktedonobacterales</taxon>
        <taxon>Dictyobacteraceae</taxon>
        <taxon>Dictyobacter</taxon>
    </lineage>
</organism>
<feature type="transmembrane region" description="Helical" evidence="1">
    <location>
        <begin position="271"/>
        <end position="290"/>
    </location>
</feature>
<proteinExistence type="predicted"/>